<dbReference type="Pfam" id="PF05368">
    <property type="entry name" value="NmrA"/>
    <property type="match status" value="1"/>
</dbReference>
<dbReference type="Proteomes" id="UP001165289">
    <property type="component" value="Unassembled WGS sequence"/>
</dbReference>
<dbReference type="PANTHER" id="PTHR42748">
    <property type="entry name" value="NITROGEN METABOLITE REPRESSION PROTEIN NMRA FAMILY MEMBER"/>
    <property type="match status" value="1"/>
</dbReference>
<dbReference type="EMBL" id="JAKMXF010000300">
    <property type="protein sequence ID" value="KAI6651964.1"/>
    <property type="molecule type" value="Genomic_DNA"/>
</dbReference>
<dbReference type="GO" id="GO:0005634">
    <property type="term" value="C:nucleus"/>
    <property type="evidence" value="ECO:0007669"/>
    <property type="project" value="TreeGrafter"/>
</dbReference>
<dbReference type="PANTHER" id="PTHR42748:SF7">
    <property type="entry name" value="NMRA LIKE REDOX SENSOR 1-RELATED"/>
    <property type="match status" value="1"/>
</dbReference>
<evidence type="ECO:0000256" key="1">
    <source>
        <dbReference type="ARBA" id="ARBA00006328"/>
    </source>
</evidence>
<comment type="caution">
    <text evidence="5">The sequence shown here is derived from an EMBL/GenBank/DDBJ whole genome shotgun (WGS) entry which is preliminary data.</text>
</comment>
<dbReference type="InterPro" id="IPR008030">
    <property type="entry name" value="NmrA-like"/>
</dbReference>
<evidence type="ECO:0000256" key="3">
    <source>
        <dbReference type="ARBA" id="ARBA00040296"/>
    </source>
</evidence>
<dbReference type="AlphaFoldDB" id="A0AAV7JTU9"/>
<proteinExistence type="inferred from homology"/>
<sequence>MASESSAGLPLIAVCGATGAQGGNVVRALIASKKFRVRALTRKVDGDKAKSLREMGCEVMKIDFDQSIEEMKPSFDGCHGAFLVTNFWEHMNAEKEYAQGEALAKATKEAVGMKHVIWSTLEDTRHYKDDIPLLGKYKVPHMDEKARVNEFMKKINLPVTFLLTSFYWDNLISLLKPVKQEDGSYSMVYPLGNVPLPGVATVDIGTAVAALFEKGLGEPGEIFGVASEHLLLSEMANILSEVSGKQVKYVCVEPEAYRKMGFPGADELGNMFQFFRDHNEELRAARNMDKVRALIKPTSFKDWCKDNIGLLFKD</sequence>
<evidence type="ECO:0000256" key="2">
    <source>
        <dbReference type="ARBA" id="ARBA00022857"/>
    </source>
</evidence>
<name>A0AAV7JTU9_9METZ</name>
<dbReference type="Gene3D" id="3.40.50.720">
    <property type="entry name" value="NAD(P)-binding Rossmann-like Domain"/>
    <property type="match status" value="1"/>
</dbReference>
<dbReference type="SUPFAM" id="SSF51735">
    <property type="entry name" value="NAD(P)-binding Rossmann-fold domains"/>
    <property type="match status" value="1"/>
</dbReference>
<dbReference type="InterPro" id="IPR051164">
    <property type="entry name" value="NmrA-like_oxidored"/>
</dbReference>
<protein>
    <recommendedName>
        <fullName evidence="3">NmrA-like family domain-containing protein 1</fullName>
    </recommendedName>
</protein>
<dbReference type="InterPro" id="IPR036291">
    <property type="entry name" value="NAD(P)-bd_dom_sf"/>
</dbReference>
<evidence type="ECO:0000259" key="4">
    <source>
        <dbReference type="Pfam" id="PF05368"/>
    </source>
</evidence>
<keyword evidence="2" id="KW-0521">NADP</keyword>
<reference evidence="5 6" key="1">
    <citation type="journal article" date="2023" name="BMC Biol.">
        <title>The compact genome of the sponge Oopsacas minuta (Hexactinellida) is lacking key metazoan core genes.</title>
        <authorList>
            <person name="Santini S."/>
            <person name="Schenkelaars Q."/>
            <person name="Jourda C."/>
            <person name="Duchesne M."/>
            <person name="Belahbib H."/>
            <person name="Rocher C."/>
            <person name="Selva M."/>
            <person name="Riesgo A."/>
            <person name="Vervoort M."/>
            <person name="Leys S.P."/>
            <person name="Kodjabachian L."/>
            <person name="Le Bivic A."/>
            <person name="Borchiellini C."/>
            <person name="Claverie J.M."/>
            <person name="Renard E."/>
        </authorList>
    </citation>
    <scope>NUCLEOTIDE SEQUENCE [LARGE SCALE GENOMIC DNA]</scope>
    <source>
        <strain evidence="5">SPO-2</strain>
    </source>
</reference>
<comment type="similarity">
    <text evidence="1">Belongs to the NmrA-type oxidoreductase family.</text>
</comment>
<organism evidence="5 6">
    <name type="scientific">Oopsacas minuta</name>
    <dbReference type="NCBI Taxonomy" id="111878"/>
    <lineage>
        <taxon>Eukaryota</taxon>
        <taxon>Metazoa</taxon>
        <taxon>Porifera</taxon>
        <taxon>Hexactinellida</taxon>
        <taxon>Hexasterophora</taxon>
        <taxon>Lyssacinosida</taxon>
        <taxon>Leucopsacidae</taxon>
        <taxon>Oopsacas</taxon>
    </lineage>
</organism>
<dbReference type="Gene3D" id="3.90.25.10">
    <property type="entry name" value="UDP-galactose 4-epimerase, domain 1"/>
    <property type="match status" value="1"/>
</dbReference>
<evidence type="ECO:0000313" key="6">
    <source>
        <dbReference type="Proteomes" id="UP001165289"/>
    </source>
</evidence>
<dbReference type="CDD" id="cd05251">
    <property type="entry name" value="NmrA_like_SDR_a"/>
    <property type="match status" value="1"/>
</dbReference>
<evidence type="ECO:0000313" key="5">
    <source>
        <dbReference type="EMBL" id="KAI6651964.1"/>
    </source>
</evidence>
<keyword evidence="6" id="KW-1185">Reference proteome</keyword>
<accession>A0AAV7JTU9</accession>
<feature type="domain" description="NmrA-like" evidence="4">
    <location>
        <begin position="11"/>
        <end position="303"/>
    </location>
</feature>
<gene>
    <name evidence="5" type="ORF">LOD99_4509</name>
</gene>